<gene>
    <name evidence="1" type="ORF">ACFO0C_35275</name>
</gene>
<dbReference type="Pfam" id="PF02423">
    <property type="entry name" value="OCD_Mu_crystall"/>
    <property type="match status" value="1"/>
</dbReference>
<dbReference type="InterPro" id="IPR003462">
    <property type="entry name" value="ODC_Mu_crystall"/>
</dbReference>
<evidence type="ECO:0000313" key="2">
    <source>
        <dbReference type="Proteomes" id="UP001595867"/>
    </source>
</evidence>
<dbReference type="InterPro" id="IPR036291">
    <property type="entry name" value="NAD(P)-bd_dom_sf"/>
</dbReference>
<protein>
    <submittedName>
        <fullName evidence="1">Ornithine cyclodeaminase family protein</fullName>
    </submittedName>
</protein>
<dbReference type="InterPro" id="IPR023401">
    <property type="entry name" value="ODC_N"/>
</dbReference>
<dbReference type="PIRSF" id="PIRSF001439">
    <property type="entry name" value="CryM"/>
    <property type="match status" value="1"/>
</dbReference>
<dbReference type="SUPFAM" id="SSF51735">
    <property type="entry name" value="NAD(P)-binding Rossmann-fold domains"/>
    <property type="match status" value="1"/>
</dbReference>
<dbReference type="PANTHER" id="PTHR13812:SF19">
    <property type="entry name" value="KETIMINE REDUCTASE MU-CRYSTALLIN"/>
    <property type="match status" value="1"/>
</dbReference>
<dbReference type="EMBL" id="JBHSBL010000024">
    <property type="protein sequence ID" value="MFC4070222.1"/>
    <property type="molecule type" value="Genomic_DNA"/>
</dbReference>
<proteinExistence type="predicted"/>
<dbReference type="RefSeq" id="WP_378071108.1">
    <property type="nucleotide sequence ID" value="NZ_JBHSBL010000024.1"/>
</dbReference>
<dbReference type="Proteomes" id="UP001595867">
    <property type="component" value="Unassembled WGS sequence"/>
</dbReference>
<name>A0ABV8J0Z4_9ACTN</name>
<sequence>MIPYLSGEDVVALLPPADAVEAVEAALLGGLDPAAGVPRSTVPLAHGSMLLMPAESASHAGVKLVTVAPGNAERGLPRINALYALFDAQTLRPAAIVDGTALTTLRTPAVSFAAVRRFLPAAPHVVVFGAGPQGAGHISTLAALVTPASVTVVTRGGTAVPGTRAVRAATPEAVAALRAADVVVCATTAREPLFDSALLGDRAIVVAVGSHEPDAREVDAAFCTRATVIVEDRATALREAGDIILAGLGPAGLLTIGEVVGGAPVPAGPILFKGTGMSWQDLVVAEAILARSRT</sequence>
<dbReference type="Gene3D" id="3.40.50.720">
    <property type="entry name" value="NAD(P)-binding Rossmann-like Domain"/>
    <property type="match status" value="1"/>
</dbReference>
<evidence type="ECO:0000313" key="1">
    <source>
        <dbReference type="EMBL" id="MFC4070222.1"/>
    </source>
</evidence>
<keyword evidence="2" id="KW-1185">Reference proteome</keyword>
<comment type="caution">
    <text evidence="1">The sequence shown here is derived from an EMBL/GenBank/DDBJ whole genome shotgun (WGS) entry which is preliminary data.</text>
</comment>
<reference evidence="2" key="1">
    <citation type="journal article" date="2019" name="Int. J. Syst. Evol. Microbiol.">
        <title>The Global Catalogue of Microorganisms (GCM) 10K type strain sequencing project: providing services to taxonomists for standard genome sequencing and annotation.</title>
        <authorList>
            <consortium name="The Broad Institute Genomics Platform"/>
            <consortium name="The Broad Institute Genome Sequencing Center for Infectious Disease"/>
            <person name="Wu L."/>
            <person name="Ma J."/>
        </authorList>
    </citation>
    <scope>NUCLEOTIDE SEQUENCE [LARGE SCALE GENOMIC DNA]</scope>
    <source>
        <strain evidence="2">TBRC 5832</strain>
    </source>
</reference>
<dbReference type="Gene3D" id="3.30.1780.10">
    <property type="entry name" value="ornithine cyclodeaminase, domain 1"/>
    <property type="match status" value="1"/>
</dbReference>
<organism evidence="1 2">
    <name type="scientific">Actinoplanes subglobosus</name>
    <dbReference type="NCBI Taxonomy" id="1547892"/>
    <lineage>
        <taxon>Bacteria</taxon>
        <taxon>Bacillati</taxon>
        <taxon>Actinomycetota</taxon>
        <taxon>Actinomycetes</taxon>
        <taxon>Micromonosporales</taxon>
        <taxon>Micromonosporaceae</taxon>
        <taxon>Actinoplanes</taxon>
    </lineage>
</organism>
<accession>A0ABV8J0Z4</accession>
<dbReference type="PANTHER" id="PTHR13812">
    <property type="entry name" value="KETIMINE REDUCTASE MU-CRYSTALLIN"/>
    <property type="match status" value="1"/>
</dbReference>